<evidence type="ECO:0000313" key="8">
    <source>
        <dbReference type="Proteomes" id="UP001305498"/>
    </source>
</evidence>
<evidence type="ECO:0000313" key="7">
    <source>
        <dbReference type="EMBL" id="WOF23656.1"/>
    </source>
</evidence>
<keyword evidence="5" id="KW-0812">Transmembrane</keyword>
<proteinExistence type="predicted"/>
<dbReference type="PANTHER" id="PTHR22683:SF41">
    <property type="entry name" value="DNA TRANSLOCASE FTSK"/>
    <property type="match status" value="1"/>
</dbReference>
<feature type="transmembrane region" description="Helical" evidence="5">
    <location>
        <begin position="26"/>
        <end position="59"/>
    </location>
</feature>
<dbReference type="InterPro" id="IPR002543">
    <property type="entry name" value="FtsK_dom"/>
</dbReference>
<gene>
    <name evidence="7" type="ORF">N8K70_02975</name>
</gene>
<dbReference type="RefSeq" id="WP_317140128.1">
    <property type="nucleotide sequence ID" value="NZ_CP118157.1"/>
</dbReference>
<accession>A0AA97I5E9</accession>
<dbReference type="PROSITE" id="PS50901">
    <property type="entry name" value="FTSK"/>
    <property type="match status" value="1"/>
</dbReference>
<feature type="domain" description="FtsK" evidence="6">
    <location>
        <begin position="186"/>
        <end position="376"/>
    </location>
</feature>
<dbReference type="Proteomes" id="UP001305498">
    <property type="component" value="Chromosome"/>
</dbReference>
<organism evidence="7 8">
    <name type="scientific">Microbacterium betulae</name>
    <dbReference type="NCBI Taxonomy" id="2981139"/>
    <lineage>
        <taxon>Bacteria</taxon>
        <taxon>Bacillati</taxon>
        <taxon>Actinomycetota</taxon>
        <taxon>Actinomycetes</taxon>
        <taxon>Micrococcales</taxon>
        <taxon>Microbacteriaceae</taxon>
        <taxon>Microbacterium</taxon>
    </lineage>
</organism>
<feature type="binding site" evidence="3">
    <location>
        <begin position="212"/>
        <end position="219"/>
    </location>
    <ligand>
        <name>ATP</name>
        <dbReference type="ChEBI" id="CHEBI:30616"/>
    </ligand>
</feature>
<evidence type="ECO:0000256" key="5">
    <source>
        <dbReference type="SAM" id="Phobius"/>
    </source>
</evidence>
<evidence type="ECO:0000256" key="2">
    <source>
        <dbReference type="ARBA" id="ARBA00022840"/>
    </source>
</evidence>
<dbReference type="PANTHER" id="PTHR22683">
    <property type="entry name" value="SPORULATION PROTEIN RELATED"/>
    <property type="match status" value="1"/>
</dbReference>
<dbReference type="GO" id="GO:0003677">
    <property type="term" value="F:DNA binding"/>
    <property type="evidence" value="ECO:0007669"/>
    <property type="project" value="InterPro"/>
</dbReference>
<reference evidence="7 8" key="1">
    <citation type="submission" date="2023-02" db="EMBL/GenBank/DDBJ databases">
        <title>Microbacterium betulae sp. nov., isolated from birch wood.</title>
        <authorList>
            <person name="Pasciak M."/>
            <person name="Pawlik K.J."/>
            <person name="Martynowski D."/>
            <person name="Laczmanski L."/>
            <person name="Ciekot J."/>
            <person name="Szponar B."/>
            <person name="Wojcik-Fatla A."/>
            <person name="Mackiewicz B."/>
            <person name="Farian E."/>
            <person name="Cholewa G."/>
            <person name="Cholewa A."/>
            <person name="Dutkiewicz J."/>
        </authorList>
    </citation>
    <scope>NUCLEOTIDE SEQUENCE [LARGE SCALE GENOMIC DNA]</scope>
    <source>
        <strain evidence="7 8">AB</strain>
    </source>
</reference>
<evidence type="ECO:0000256" key="4">
    <source>
        <dbReference type="SAM" id="MobiDB-lite"/>
    </source>
</evidence>
<evidence type="ECO:0000259" key="6">
    <source>
        <dbReference type="PROSITE" id="PS50901"/>
    </source>
</evidence>
<dbReference type="InterPro" id="IPR027417">
    <property type="entry name" value="P-loop_NTPase"/>
</dbReference>
<keyword evidence="5" id="KW-1133">Transmembrane helix</keyword>
<keyword evidence="1 3" id="KW-0547">Nucleotide-binding</keyword>
<dbReference type="Pfam" id="PF01580">
    <property type="entry name" value="FtsK_SpoIIIE"/>
    <property type="match status" value="1"/>
</dbReference>
<name>A0AA97I5E9_9MICO</name>
<keyword evidence="2 3" id="KW-0067">ATP-binding</keyword>
<evidence type="ECO:0000256" key="3">
    <source>
        <dbReference type="PROSITE-ProRule" id="PRU00289"/>
    </source>
</evidence>
<dbReference type="KEGG" id="mbet:N8K70_02975"/>
<sequence length="468" mass="51098">MTWSWRVERAYWAGEWPLLWRRGWWLLPFLLILTFFSAAPFVGHVINWTVVAAVAIIVLRRIRAARHFDSLLQRRWQEQTARWIVGSWPSLAVQLGLEVRDYSGRKIVTGAGNPSWDGSTCFLQVSMPPGLAREDLVAAAARIAQAFNAVRVTVEGEQISSLALRIEYVDALAQPFGFPLGGTWDGASVLMGISDGGAEWRLPLGPHTLVAGSSGSGKASLVWGLLLGLVQPIHSGLIEVWGIDRKGGMELAMGRDLLTRFASDAAHSVALLEDAVDQMQDRARKLAGITRQHTPTVDSPTVIVLIDELAALTAYETDREMLRRANAAIATLASQGRAVGFIVFACLQDPRKETLPARGLFTQTVGLRLRDRTETAMVLGDGAVAAGALCHEISASTPGVAYVLAENGTPPQRVRAAYAADEQIRDAALTYFAPNPRPVVLPVVEDESKPRRTRATRRTKTTEPQEES</sequence>
<keyword evidence="8" id="KW-1185">Reference proteome</keyword>
<dbReference type="AlphaFoldDB" id="A0AA97I5E9"/>
<dbReference type="SUPFAM" id="SSF52540">
    <property type="entry name" value="P-loop containing nucleoside triphosphate hydrolases"/>
    <property type="match status" value="1"/>
</dbReference>
<feature type="region of interest" description="Disordered" evidence="4">
    <location>
        <begin position="442"/>
        <end position="468"/>
    </location>
</feature>
<evidence type="ECO:0000256" key="1">
    <source>
        <dbReference type="ARBA" id="ARBA00022741"/>
    </source>
</evidence>
<protein>
    <submittedName>
        <fullName evidence="7">FtsK/SpoIIIE domain-containing protein</fullName>
    </submittedName>
</protein>
<dbReference type="InterPro" id="IPR050206">
    <property type="entry name" value="FtsK/SpoIIIE/SftA"/>
</dbReference>
<keyword evidence="5" id="KW-0472">Membrane</keyword>
<dbReference type="EMBL" id="CP118157">
    <property type="protein sequence ID" value="WOF23656.1"/>
    <property type="molecule type" value="Genomic_DNA"/>
</dbReference>
<dbReference type="Gene3D" id="3.40.50.300">
    <property type="entry name" value="P-loop containing nucleotide triphosphate hydrolases"/>
    <property type="match status" value="1"/>
</dbReference>
<dbReference type="GO" id="GO:0005524">
    <property type="term" value="F:ATP binding"/>
    <property type="evidence" value="ECO:0007669"/>
    <property type="project" value="UniProtKB-UniRule"/>
</dbReference>